<comment type="caution">
    <text evidence="1">The sequence shown here is derived from an EMBL/GenBank/DDBJ whole genome shotgun (WGS) entry which is preliminary data.</text>
</comment>
<evidence type="ECO:0000313" key="1">
    <source>
        <dbReference type="EMBL" id="RNA37755.1"/>
    </source>
</evidence>
<evidence type="ECO:0000313" key="2">
    <source>
        <dbReference type="Proteomes" id="UP000276133"/>
    </source>
</evidence>
<name>A0A3M7SPX6_BRAPC</name>
<protein>
    <submittedName>
        <fullName evidence="1">Uncharacterized protein</fullName>
    </submittedName>
</protein>
<organism evidence="1 2">
    <name type="scientific">Brachionus plicatilis</name>
    <name type="common">Marine rotifer</name>
    <name type="synonym">Brachionus muelleri</name>
    <dbReference type="NCBI Taxonomy" id="10195"/>
    <lineage>
        <taxon>Eukaryota</taxon>
        <taxon>Metazoa</taxon>
        <taxon>Spiralia</taxon>
        <taxon>Gnathifera</taxon>
        <taxon>Rotifera</taxon>
        <taxon>Eurotatoria</taxon>
        <taxon>Monogononta</taxon>
        <taxon>Pseudotrocha</taxon>
        <taxon>Ploima</taxon>
        <taxon>Brachionidae</taxon>
        <taxon>Brachionus</taxon>
    </lineage>
</organism>
<accession>A0A3M7SPX6</accession>
<sequence>MPICSIRSSIISSLDILFDVIIISERIEQSEARNTLSIKMSLSSFSSLDSLKINTFRTDPFSNQLSKNFKIFPFEMFILKDSKSISGLGLNLRLVIFKQLWFRSSRVTQNIEKKQVEARARLLQQASKLNLRRWETESHLCHGVKIYCRAFQNQYIDSTKDLSVATIYRACFGQSELKRGHFLYHNSQFHLSTIEDIHAPRESLPAQIRNDFAAAVSARHVFFSNREVPHLNKLPENVFNVIGCYSSTRPIGGDGLRHFTC</sequence>
<reference evidence="1 2" key="1">
    <citation type="journal article" date="2018" name="Sci. Rep.">
        <title>Genomic signatures of local adaptation to the degree of environmental predictability in rotifers.</title>
        <authorList>
            <person name="Franch-Gras L."/>
            <person name="Hahn C."/>
            <person name="Garcia-Roger E.M."/>
            <person name="Carmona M.J."/>
            <person name="Serra M."/>
            <person name="Gomez A."/>
        </authorList>
    </citation>
    <scope>NUCLEOTIDE SEQUENCE [LARGE SCALE GENOMIC DNA]</scope>
    <source>
        <strain evidence="1">HYR1</strain>
    </source>
</reference>
<keyword evidence="2" id="KW-1185">Reference proteome</keyword>
<dbReference type="AlphaFoldDB" id="A0A3M7SPX6"/>
<gene>
    <name evidence="1" type="ORF">BpHYR1_042249</name>
</gene>
<proteinExistence type="predicted"/>
<dbReference type="EMBL" id="REGN01000983">
    <property type="protein sequence ID" value="RNA37755.1"/>
    <property type="molecule type" value="Genomic_DNA"/>
</dbReference>
<dbReference type="Proteomes" id="UP000276133">
    <property type="component" value="Unassembled WGS sequence"/>
</dbReference>